<evidence type="ECO:0000313" key="1">
    <source>
        <dbReference type="EMBL" id="PHV70482.1"/>
    </source>
</evidence>
<name>A0AC61DBS6_9FIRM</name>
<evidence type="ECO:0000313" key="2">
    <source>
        <dbReference type="Proteomes" id="UP000224460"/>
    </source>
</evidence>
<dbReference type="Proteomes" id="UP000224460">
    <property type="component" value="Unassembled WGS sequence"/>
</dbReference>
<gene>
    <name evidence="1" type="ORF">CS063_10360</name>
</gene>
<reference evidence="1" key="1">
    <citation type="submission" date="2017-10" db="EMBL/GenBank/DDBJ databases">
        <title>Genome sequence of cellulolytic Lachnospiraceae bacterium XHS1971 isolated from hotspring sediment.</title>
        <authorList>
            <person name="Vasudevan G."/>
            <person name="Joshi A.J."/>
            <person name="Hivarkar S."/>
            <person name="Lanjekar V.B."/>
            <person name="Dhakephalkar P.K."/>
            <person name="Dagar S."/>
        </authorList>
    </citation>
    <scope>NUCLEOTIDE SEQUENCE</scope>
    <source>
        <strain evidence="1">XHS1971</strain>
    </source>
</reference>
<protein>
    <submittedName>
        <fullName evidence="1">Uncharacterized protein</fullName>
    </submittedName>
</protein>
<sequence>MKSIGIDIGTTSICGILVDATTGFVKKSITTHNDAFILTKNPWEKLQDPRKIEKKVWELLNKLLEEDVKSIGVTGQMHGILYVNKDGDAVSSLYTWQDGRGDLPYQGSTYAKYLHSYTGYGSVTDFYNQQNHLVPKDVAGLCTIQDYMVMKLVGKKQPLIHNSDAASFGCFDVKENKFKINNDLFPDFTNKVQVAGYYRNIPVSVAIGDNQASFIGAGCEEDSILVNVGTGSQVSLMTTEVIDSTLLEVRPLYDNNYIMVGSSLCGGRSFALLENFFEQVVEMATGEASGSLYTQMHQVITKCDKTDLVFNNKFCGTRGNPTVRGKIENLSLSNFTPKDFIIGNLYGIANELYEMYRLMPSKSGKMIGSGNGIRKNPALQKIFCLVFEKELLIPEHCEEAAFGAALFSMVASGMYKNFSEAREIINYVV</sequence>
<dbReference type="EMBL" id="PEDL01000010">
    <property type="protein sequence ID" value="PHV70482.1"/>
    <property type="molecule type" value="Genomic_DNA"/>
</dbReference>
<accession>A0AC61DBS6</accession>
<proteinExistence type="predicted"/>
<organism evidence="1 2">
    <name type="scientific">Sporanaerobium hydrogeniformans</name>
    <dbReference type="NCBI Taxonomy" id="3072179"/>
    <lineage>
        <taxon>Bacteria</taxon>
        <taxon>Bacillati</taxon>
        <taxon>Bacillota</taxon>
        <taxon>Clostridia</taxon>
        <taxon>Lachnospirales</taxon>
        <taxon>Lachnospiraceae</taxon>
        <taxon>Sporanaerobium</taxon>
    </lineage>
</organism>
<comment type="caution">
    <text evidence="1">The sequence shown here is derived from an EMBL/GenBank/DDBJ whole genome shotgun (WGS) entry which is preliminary data.</text>
</comment>
<keyword evidence="2" id="KW-1185">Reference proteome</keyword>